<reference evidence="3" key="1">
    <citation type="submission" date="2022-12" db="EMBL/GenBank/DDBJ databases">
        <title>Polyphasic identification of a Novel Hot-Spring Cyanobacterium Ocullathermofonsia sinensis gen nov. sp. nov. and Genomic Insights on its Adaptations to the Thermal Habitat.</title>
        <authorList>
            <person name="Daroch M."/>
            <person name="Tang J."/>
            <person name="Jiang Y."/>
        </authorList>
    </citation>
    <scope>NUCLEOTIDE SEQUENCE</scope>
    <source>
        <strain evidence="3">PKUAC-SCTA174</strain>
    </source>
</reference>
<dbReference type="CDD" id="cd06533">
    <property type="entry name" value="Glyco_transf_WecG_TagA"/>
    <property type="match status" value="1"/>
</dbReference>
<dbReference type="GO" id="GO:0016758">
    <property type="term" value="F:hexosyltransferase activity"/>
    <property type="evidence" value="ECO:0007669"/>
    <property type="project" value="TreeGrafter"/>
</dbReference>
<dbReference type="InterPro" id="IPR004629">
    <property type="entry name" value="WecG_TagA_CpsF"/>
</dbReference>
<evidence type="ECO:0000313" key="3">
    <source>
        <dbReference type="EMBL" id="WAL62378.1"/>
    </source>
</evidence>
<keyword evidence="4" id="KW-1185">Reference proteome</keyword>
<evidence type="ECO:0000256" key="2">
    <source>
        <dbReference type="ARBA" id="ARBA00022679"/>
    </source>
</evidence>
<accession>A0A9E8ZJH8</accession>
<keyword evidence="1" id="KW-0328">Glycosyltransferase</keyword>
<dbReference type="PANTHER" id="PTHR34136:SF1">
    <property type="entry name" value="UDP-N-ACETYL-D-MANNOSAMINURONIC ACID TRANSFERASE"/>
    <property type="match status" value="1"/>
</dbReference>
<dbReference type="NCBIfam" id="TIGR00696">
    <property type="entry name" value="wecG_tagA_cpsF"/>
    <property type="match status" value="1"/>
</dbReference>
<evidence type="ECO:0000256" key="1">
    <source>
        <dbReference type="ARBA" id="ARBA00022676"/>
    </source>
</evidence>
<sequence>MPPEISPPIQSVIGFPITALPFDGQIALMMKWASKRLSKTVCVANVHMLMEAHTNPSFASILLEADLVTPDGMPLVWLMNLLGNHHQNRVAGMDILMALCEQMVCQNISVFFVGSTPEILKKIQQHLFEDFPTLQIAGMEPLPFRPLTPEEDNALIQKINQSGAGIVLVSLGCPKQEIWMNQHQGKIQAVMVGLGGVFPVYAGIHKRAPNWVRQLGFEWLYRLIQEPRRLWKRYLSTIPPFLYLAGVQLTNFWLGRTHKAKAFYQPKQVKEQVNV</sequence>
<dbReference type="Proteomes" id="UP001163152">
    <property type="component" value="Chromosome"/>
</dbReference>
<dbReference type="AlphaFoldDB" id="A0A9E8ZJH8"/>
<keyword evidence="2" id="KW-0808">Transferase</keyword>
<dbReference type="RefSeq" id="WP_268612711.1">
    <property type="nucleotide sequence ID" value="NZ_CP113797.1"/>
</dbReference>
<gene>
    <name evidence="3" type="ORF">OXH18_10430</name>
</gene>
<name>A0A9E8ZJH8_9CYAN</name>
<dbReference type="KEGG" id="tsin:OXH18_10430"/>
<protein>
    <submittedName>
        <fullName evidence="3">WecB/TagA/CpsF family glycosyltransferase</fullName>
    </submittedName>
</protein>
<evidence type="ECO:0000313" key="4">
    <source>
        <dbReference type="Proteomes" id="UP001163152"/>
    </source>
</evidence>
<dbReference type="Pfam" id="PF03808">
    <property type="entry name" value="Glyco_tran_WecG"/>
    <property type="match status" value="1"/>
</dbReference>
<organism evidence="3 4">
    <name type="scientific">Thermocoleostomius sinensis A174</name>
    <dbReference type="NCBI Taxonomy" id="2016057"/>
    <lineage>
        <taxon>Bacteria</taxon>
        <taxon>Bacillati</taxon>
        <taxon>Cyanobacteriota</taxon>
        <taxon>Cyanophyceae</taxon>
        <taxon>Oculatellales</taxon>
        <taxon>Oculatellaceae</taxon>
        <taxon>Thermocoleostomius</taxon>
    </lineage>
</organism>
<proteinExistence type="predicted"/>
<dbReference type="EMBL" id="CP113797">
    <property type="protein sequence ID" value="WAL62378.1"/>
    <property type="molecule type" value="Genomic_DNA"/>
</dbReference>
<dbReference type="PANTHER" id="PTHR34136">
    <property type="match status" value="1"/>
</dbReference>